<evidence type="ECO:0000313" key="2">
    <source>
        <dbReference type="EMBL" id="AMR80492.1"/>
    </source>
</evidence>
<dbReference type="AlphaFoldDB" id="A0A142JQY0"/>
<name>A0A142JQY0_9BURK</name>
<sequence length="205" mass="23330">MWLSRIRQQAQLLVASTELVPFNGLSAIELNEIARLCVDPKEVFSLQQLLLNKGIVLIYEASIPGMKLDGAVFCLDDGRPVVGLSLRYPRFDIFWFTLMHELAHIVLHREMLMDPILEDLDAAPEGLIEEQADRLAGDSLISRSDWRSANVKYSPTEENLFEFARRVGVHPAIVAGRLQRESSRKNMFATVLNEVNIRRMLFGHE</sequence>
<dbReference type="Proteomes" id="UP000075238">
    <property type="component" value="Chromosome 2"/>
</dbReference>
<dbReference type="KEGG" id="cnan:A2G96_21845"/>
<keyword evidence="3" id="KW-1185">Reference proteome</keyword>
<feature type="domain" description="IrrE N-terminal-like" evidence="1">
    <location>
        <begin position="69"/>
        <end position="178"/>
    </location>
</feature>
<protein>
    <recommendedName>
        <fullName evidence="1">IrrE N-terminal-like domain-containing protein</fullName>
    </recommendedName>
</protein>
<reference evidence="2 3" key="1">
    <citation type="submission" date="2016-03" db="EMBL/GenBank/DDBJ databases">
        <title>Complete genome sequence of a novel chlorpyrifos degrading bacterium, Cupriavidus nantongensis sp. X1.</title>
        <authorList>
            <person name="Fang L."/>
        </authorList>
    </citation>
    <scope>NUCLEOTIDE SEQUENCE [LARGE SCALE GENOMIC DNA]</scope>
    <source>
        <strain evidence="2 3">X1</strain>
    </source>
</reference>
<dbReference type="EMBL" id="CP014845">
    <property type="protein sequence ID" value="AMR80492.1"/>
    <property type="molecule type" value="Genomic_DNA"/>
</dbReference>
<gene>
    <name evidence="2" type="ORF">A2G96_21845</name>
</gene>
<proteinExistence type="predicted"/>
<dbReference type="Gene3D" id="1.10.10.2910">
    <property type="match status" value="1"/>
</dbReference>
<organism evidence="2 3">
    <name type="scientific">Cupriavidus nantongensis</name>
    <dbReference type="NCBI Taxonomy" id="1796606"/>
    <lineage>
        <taxon>Bacteria</taxon>
        <taxon>Pseudomonadati</taxon>
        <taxon>Pseudomonadota</taxon>
        <taxon>Betaproteobacteria</taxon>
        <taxon>Burkholderiales</taxon>
        <taxon>Burkholderiaceae</taxon>
        <taxon>Cupriavidus</taxon>
    </lineage>
</organism>
<dbReference type="InterPro" id="IPR010359">
    <property type="entry name" value="IrrE_HExxH"/>
</dbReference>
<accession>A0A142JQY0</accession>
<evidence type="ECO:0000313" key="3">
    <source>
        <dbReference type="Proteomes" id="UP000075238"/>
    </source>
</evidence>
<dbReference type="Pfam" id="PF06114">
    <property type="entry name" value="Peptidase_M78"/>
    <property type="match status" value="1"/>
</dbReference>
<evidence type="ECO:0000259" key="1">
    <source>
        <dbReference type="Pfam" id="PF06114"/>
    </source>
</evidence>
<dbReference type="STRING" id="1796606.A2G96_21845"/>